<evidence type="ECO:0000256" key="1">
    <source>
        <dbReference type="SAM" id="Coils"/>
    </source>
</evidence>
<protein>
    <submittedName>
        <fullName evidence="3">Uncharacterized protein</fullName>
    </submittedName>
</protein>
<name>A0AA36HE92_CYLNA</name>
<dbReference type="EMBL" id="CATQJL010000316">
    <property type="protein sequence ID" value="CAJ0608592.1"/>
    <property type="molecule type" value="Genomic_DNA"/>
</dbReference>
<dbReference type="AlphaFoldDB" id="A0AA36HE92"/>
<evidence type="ECO:0000313" key="3">
    <source>
        <dbReference type="EMBL" id="CAJ0608592.1"/>
    </source>
</evidence>
<feature type="signal peptide" evidence="2">
    <location>
        <begin position="1"/>
        <end position="16"/>
    </location>
</feature>
<dbReference type="Proteomes" id="UP001176961">
    <property type="component" value="Unassembled WGS sequence"/>
</dbReference>
<evidence type="ECO:0000313" key="4">
    <source>
        <dbReference type="Proteomes" id="UP001176961"/>
    </source>
</evidence>
<organism evidence="3 4">
    <name type="scientific">Cylicocyclus nassatus</name>
    <name type="common">Nematode worm</name>
    <dbReference type="NCBI Taxonomy" id="53992"/>
    <lineage>
        <taxon>Eukaryota</taxon>
        <taxon>Metazoa</taxon>
        <taxon>Ecdysozoa</taxon>
        <taxon>Nematoda</taxon>
        <taxon>Chromadorea</taxon>
        <taxon>Rhabditida</taxon>
        <taxon>Rhabditina</taxon>
        <taxon>Rhabditomorpha</taxon>
        <taxon>Strongyloidea</taxon>
        <taxon>Strongylidae</taxon>
        <taxon>Cylicocyclus</taxon>
    </lineage>
</organism>
<evidence type="ECO:0000256" key="2">
    <source>
        <dbReference type="SAM" id="SignalP"/>
    </source>
</evidence>
<gene>
    <name evidence="3" type="ORF">CYNAS_LOCUS20575</name>
</gene>
<keyword evidence="4" id="KW-1185">Reference proteome</keyword>
<keyword evidence="2" id="KW-0732">Signal</keyword>
<keyword evidence="1" id="KW-0175">Coiled coil</keyword>
<comment type="caution">
    <text evidence="3">The sequence shown here is derived from an EMBL/GenBank/DDBJ whole genome shotgun (WGS) entry which is preliminary data.</text>
</comment>
<reference evidence="3" key="1">
    <citation type="submission" date="2023-07" db="EMBL/GenBank/DDBJ databases">
        <authorList>
            <consortium name="CYATHOMIX"/>
        </authorList>
    </citation>
    <scope>NUCLEOTIDE SEQUENCE</scope>
    <source>
        <strain evidence="3">N/A</strain>
    </source>
</reference>
<feature type="chain" id="PRO_5041320532" evidence="2">
    <location>
        <begin position="17"/>
        <end position="145"/>
    </location>
</feature>
<proteinExistence type="predicted"/>
<accession>A0AA36HE92</accession>
<dbReference type="PROSITE" id="PS51257">
    <property type="entry name" value="PROKAR_LIPOPROTEIN"/>
    <property type="match status" value="1"/>
</dbReference>
<sequence length="145" mass="16944">MRIFVLLAIATAFACAYDPLFLDELKEIVENEKDKRTLDNLAKNDMIIRSEEKEKLDEILHEQPESIQERYESKVESMKTAHQEKLNELVEKAANQEVKQDLQQIEEVNNNLDISEKEAKMKKKELEEDAIKSQIKQLREDLSAI</sequence>
<feature type="coiled-coil region" evidence="1">
    <location>
        <begin position="79"/>
        <end position="141"/>
    </location>
</feature>